<dbReference type="InterPro" id="IPR029028">
    <property type="entry name" value="Alpha/beta_knot_MTases"/>
</dbReference>
<dbReference type="AlphaFoldDB" id="A0A6J6QD36"/>
<dbReference type="InterPro" id="IPR029026">
    <property type="entry name" value="tRNA_m1G_MTases_N"/>
</dbReference>
<dbReference type="Gene3D" id="3.40.1280.10">
    <property type="match status" value="1"/>
</dbReference>
<dbReference type="CDD" id="cd18095">
    <property type="entry name" value="SpoU-like_rRNA-MTase"/>
    <property type="match status" value="1"/>
</dbReference>
<protein>
    <submittedName>
        <fullName evidence="6">Unannotated protein</fullName>
    </submittedName>
</protein>
<comment type="similarity">
    <text evidence="1">Belongs to the class IV-like SAM-binding methyltransferase superfamily. RNA methyltransferase TrmH family.</text>
</comment>
<dbReference type="Gene3D" id="3.30.1330.30">
    <property type="match status" value="1"/>
</dbReference>
<dbReference type="GO" id="GO:0006396">
    <property type="term" value="P:RNA processing"/>
    <property type="evidence" value="ECO:0007669"/>
    <property type="project" value="InterPro"/>
</dbReference>
<dbReference type="Pfam" id="PF22435">
    <property type="entry name" value="MRM3-like_sub_bind"/>
    <property type="match status" value="1"/>
</dbReference>
<dbReference type="GO" id="GO:0003723">
    <property type="term" value="F:RNA binding"/>
    <property type="evidence" value="ECO:0007669"/>
    <property type="project" value="InterPro"/>
</dbReference>
<keyword evidence="3" id="KW-0808">Transferase</keyword>
<evidence type="ECO:0000313" key="8">
    <source>
        <dbReference type="EMBL" id="CAB4865961.1"/>
    </source>
</evidence>
<dbReference type="SUPFAM" id="SSF55315">
    <property type="entry name" value="L30e-like"/>
    <property type="match status" value="1"/>
</dbReference>
<accession>A0A6J6QD36</accession>
<evidence type="ECO:0000259" key="5">
    <source>
        <dbReference type="Pfam" id="PF22435"/>
    </source>
</evidence>
<dbReference type="InterPro" id="IPR053888">
    <property type="entry name" value="MRM3-like_sub_bind"/>
</dbReference>
<name>A0A6J6QD36_9ZZZZ</name>
<dbReference type="EMBL" id="CAFBLR010000029">
    <property type="protein sequence ID" value="CAB4865961.1"/>
    <property type="molecule type" value="Genomic_DNA"/>
</dbReference>
<dbReference type="GO" id="GO:0032259">
    <property type="term" value="P:methylation"/>
    <property type="evidence" value="ECO:0007669"/>
    <property type="project" value="UniProtKB-KW"/>
</dbReference>
<dbReference type="EMBL" id="CAEZYY010000039">
    <property type="protein sequence ID" value="CAB4766380.1"/>
    <property type="molecule type" value="Genomic_DNA"/>
</dbReference>
<dbReference type="Pfam" id="PF00588">
    <property type="entry name" value="SpoU_methylase"/>
    <property type="match status" value="1"/>
</dbReference>
<evidence type="ECO:0000313" key="7">
    <source>
        <dbReference type="EMBL" id="CAB4766380.1"/>
    </source>
</evidence>
<dbReference type="InterPro" id="IPR051259">
    <property type="entry name" value="rRNA_Methyltransferase"/>
</dbReference>
<dbReference type="InterPro" id="IPR001537">
    <property type="entry name" value="SpoU_MeTrfase"/>
</dbReference>
<feature type="domain" description="MRM3-like substrate binding" evidence="5">
    <location>
        <begin position="8"/>
        <end position="87"/>
    </location>
</feature>
<evidence type="ECO:0000256" key="1">
    <source>
        <dbReference type="ARBA" id="ARBA00007228"/>
    </source>
</evidence>
<sequence length="243" mass="25760">MEPLGFSNPQIQRLRRLLGRRSARWGEGAFVVEGATLVAEAVRAGWEVEAQFVATGAQAVPGIRTYELAAGVLERVASTESPQPVLAIVRMQHPAPAAEYQRVVVCAGVSDPGNLGTILRSSESAGFDLVALTPGSVDPYSPKTVRASAGAIFHVPVLVDAEPARLGVELIGTSSHLGNPFTETDMTGRVGLVIGNEAHGVPDDVHVSRWVTIPHLGRSESLNAAMAATLLVFEVMRQQRDGK</sequence>
<proteinExistence type="inferred from homology"/>
<organism evidence="6">
    <name type="scientific">freshwater metagenome</name>
    <dbReference type="NCBI Taxonomy" id="449393"/>
    <lineage>
        <taxon>unclassified sequences</taxon>
        <taxon>metagenomes</taxon>
        <taxon>ecological metagenomes</taxon>
    </lineage>
</organism>
<dbReference type="EMBL" id="CAEZXX010000065">
    <property type="protein sequence ID" value="CAB4709761.1"/>
    <property type="molecule type" value="Genomic_DNA"/>
</dbReference>
<evidence type="ECO:0000313" key="6">
    <source>
        <dbReference type="EMBL" id="CAB4709761.1"/>
    </source>
</evidence>
<dbReference type="PANTHER" id="PTHR43191:SF2">
    <property type="entry name" value="RRNA METHYLTRANSFERASE 3, MITOCHONDRIAL"/>
    <property type="match status" value="1"/>
</dbReference>
<dbReference type="SUPFAM" id="SSF75217">
    <property type="entry name" value="alpha/beta knot"/>
    <property type="match status" value="1"/>
</dbReference>
<dbReference type="PANTHER" id="PTHR43191">
    <property type="entry name" value="RRNA METHYLTRANSFERASE 3"/>
    <property type="match status" value="1"/>
</dbReference>
<dbReference type="GO" id="GO:0008173">
    <property type="term" value="F:RNA methyltransferase activity"/>
    <property type="evidence" value="ECO:0007669"/>
    <property type="project" value="InterPro"/>
</dbReference>
<keyword evidence="2" id="KW-0489">Methyltransferase</keyword>
<feature type="domain" description="tRNA/rRNA methyltransferase SpoU type" evidence="4">
    <location>
        <begin position="103"/>
        <end position="232"/>
    </location>
</feature>
<gene>
    <name evidence="6" type="ORF">UFOPK2602_01083</name>
    <name evidence="7" type="ORF">UFOPK2806_02131</name>
    <name evidence="8" type="ORF">UFOPK3417_00483</name>
</gene>
<evidence type="ECO:0000259" key="4">
    <source>
        <dbReference type="Pfam" id="PF00588"/>
    </source>
</evidence>
<reference evidence="6" key="1">
    <citation type="submission" date="2020-05" db="EMBL/GenBank/DDBJ databases">
        <authorList>
            <person name="Chiriac C."/>
            <person name="Salcher M."/>
            <person name="Ghai R."/>
            <person name="Kavagutti S V."/>
        </authorList>
    </citation>
    <scope>NUCLEOTIDE SEQUENCE</scope>
</reference>
<dbReference type="InterPro" id="IPR029064">
    <property type="entry name" value="Ribosomal_eL30-like_sf"/>
</dbReference>
<evidence type="ECO:0000256" key="2">
    <source>
        <dbReference type="ARBA" id="ARBA00022603"/>
    </source>
</evidence>
<evidence type="ECO:0000256" key="3">
    <source>
        <dbReference type="ARBA" id="ARBA00022679"/>
    </source>
</evidence>